<keyword evidence="7" id="KW-1185">Reference proteome</keyword>
<dbReference type="InterPro" id="IPR050309">
    <property type="entry name" value="Type-B_Carboxylest/Lipase"/>
</dbReference>
<dbReference type="InterPro" id="IPR002018">
    <property type="entry name" value="CarbesteraseB"/>
</dbReference>
<evidence type="ECO:0000256" key="2">
    <source>
        <dbReference type="ARBA" id="ARBA00022801"/>
    </source>
</evidence>
<evidence type="ECO:0000313" key="7">
    <source>
        <dbReference type="Proteomes" id="UP001500621"/>
    </source>
</evidence>
<evidence type="ECO:0000313" key="6">
    <source>
        <dbReference type="EMBL" id="GAA4699249.1"/>
    </source>
</evidence>
<accession>A0ABP8X1S6</accession>
<evidence type="ECO:0000256" key="4">
    <source>
        <dbReference type="SAM" id="MobiDB-lite"/>
    </source>
</evidence>
<dbReference type="Proteomes" id="UP001500621">
    <property type="component" value="Unassembled WGS sequence"/>
</dbReference>
<feature type="domain" description="Carboxylesterase type B" evidence="5">
    <location>
        <begin position="409"/>
        <end position="511"/>
    </location>
</feature>
<proteinExistence type="inferred from homology"/>
<dbReference type="InterPro" id="IPR029058">
    <property type="entry name" value="AB_hydrolase_fold"/>
</dbReference>
<comment type="similarity">
    <text evidence="1 3">Belongs to the type-B carboxylesterase/lipase family.</text>
</comment>
<evidence type="ECO:0000256" key="1">
    <source>
        <dbReference type="ARBA" id="ARBA00005964"/>
    </source>
</evidence>
<dbReference type="Gene3D" id="3.40.50.1820">
    <property type="entry name" value="alpha/beta hydrolase"/>
    <property type="match status" value="1"/>
</dbReference>
<dbReference type="PROSITE" id="PS00941">
    <property type="entry name" value="CARBOXYLESTERASE_B_2"/>
    <property type="match status" value="1"/>
</dbReference>
<dbReference type="SUPFAM" id="SSF53474">
    <property type="entry name" value="alpha/beta-Hydrolases"/>
    <property type="match status" value="1"/>
</dbReference>
<dbReference type="EMBL" id="BAABIM010000005">
    <property type="protein sequence ID" value="GAA4699249.1"/>
    <property type="molecule type" value="Genomic_DNA"/>
</dbReference>
<organism evidence="6 7">
    <name type="scientific">Nocardioides nanhaiensis</name>
    <dbReference type="NCBI Taxonomy" id="1476871"/>
    <lineage>
        <taxon>Bacteria</taxon>
        <taxon>Bacillati</taxon>
        <taxon>Actinomycetota</taxon>
        <taxon>Actinomycetes</taxon>
        <taxon>Propionibacteriales</taxon>
        <taxon>Nocardioidaceae</taxon>
        <taxon>Nocardioides</taxon>
    </lineage>
</organism>
<keyword evidence="2 3" id="KW-0378">Hydrolase</keyword>
<gene>
    <name evidence="6" type="ORF">GCM10023226_42540</name>
</gene>
<name>A0ABP8X1S6_9ACTN</name>
<dbReference type="Pfam" id="PF00135">
    <property type="entry name" value="COesterase"/>
    <property type="match status" value="2"/>
</dbReference>
<evidence type="ECO:0000259" key="5">
    <source>
        <dbReference type="Pfam" id="PF00135"/>
    </source>
</evidence>
<comment type="caution">
    <text evidence="6">The sequence shown here is derived from an EMBL/GenBank/DDBJ whole genome shotgun (WGS) entry which is preliminary data.</text>
</comment>
<reference evidence="7" key="1">
    <citation type="journal article" date="2019" name="Int. J. Syst. Evol. Microbiol.">
        <title>The Global Catalogue of Microorganisms (GCM) 10K type strain sequencing project: providing services to taxonomists for standard genome sequencing and annotation.</title>
        <authorList>
            <consortium name="The Broad Institute Genomics Platform"/>
            <consortium name="The Broad Institute Genome Sequencing Center for Infectious Disease"/>
            <person name="Wu L."/>
            <person name="Ma J."/>
        </authorList>
    </citation>
    <scope>NUCLEOTIDE SEQUENCE [LARGE SCALE GENOMIC DNA]</scope>
    <source>
        <strain evidence="7">JCM 18127</strain>
    </source>
</reference>
<dbReference type="InterPro" id="IPR019826">
    <property type="entry name" value="Carboxylesterase_B_AS"/>
</dbReference>
<feature type="domain" description="Carboxylesterase type B" evidence="5">
    <location>
        <begin position="69"/>
        <end position="375"/>
    </location>
</feature>
<evidence type="ECO:0000256" key="3">
    <source>
        <dbReference type="RuleBase" id="RU361235"/>
    </source>
</evidence>
<dbReference type="RefSeq" id="WP_345272277.1">
    <property type="nucleotide sequence ID" value="NZ_BAABIM010000005.1"/>
</dbReference>
<dbReference type="EC" id="3.1.1.-" evidence="3"/>
<feature type="region of interest" description="Disordered" evidence="4">
    <location>
        <begin position="40"/>
        <end position="65"/>
    </location>
</feature>
<dbReference type="PANTHER" id="PTHR11559">
    <property type="entry name" value="CARBOXYLESTERASE"/>
    <property type="match status" value="1"/>
</dbReference>
<dbReference type="InterPro" id="IPR019819">
    <property type="entry name" value="Carboxylesterase_B_CS"/>
</dbReference>
<dbReference type="PROSITE" id="PS00122">
    <property type="entry name" value="CARBOXYLESTERASE_B_1"/>
    <property type="match status" value="1"/>
</dbReference>
<protein>
    <recommendedName>
        <fullName evidence="3">Carboxylic ester hydrolase</fullName>
        <ecNumber evidence="3">3.1.1.-</ecNumber>
    </recommendedName>
</protein>
<sequence>MQAPRAAGPRPRARRAPAALVALVAGLLVCLVAVGCTGGGAGDPRTGGRSEVDGGSGGGAAGGLTSDRLVVETDSGPVQGLLEEGEVLTWRGIPYAAPPVGDLRWRAPAPVEGWEETRDATAFGDSCLQGTGSRIAADTSEDCLFLNVFAPAAASEEGRLPVMVWIHGGGFTSGSGDLMPDVVAGLVEQGVVVVSLNYRLGRLGYLAHPALAAEQQGAPVANFGLTDQIAALEWVQRNVSSFGGDPDTVTVFGISAGGMSVNDLMSAPQARGLFDRAVSGSGLGREDPPSYRVAAGQGEALLASLDPRGDDAAALRALPARQVARLDTFVLRNEVPILDGVLPRSPADTFAAGEEAPVPYLVGSTDLEFVPAVFQALGIDPVPTSQRLLTGRGRAALDAYGDGQEVERHFLNDVVFTEPARLLAAEHAERAPTYRYRFAIASPATRRTYGGVVHGQDFVWVFGRGDDAVPGAADLAEGVATCWATFARDGVPDCGPDWPTAETGRFVELTTRGPQVVRRDPWQARLDLVGSLYD</sequence>